<dbReference type="Gramene" id="EOY08460">
    <property type="protein sequence ID" value="EOY08460"/>
    <property type="gene ID" value="TCM_022921"/>
</dbReference>
<evidence type="ECO:0000313" key="2">
    <source>
        <dbReference type="EMBL" id="EOY08460.1"/>
    </source>
</evidence>
<protein>
    <submittedName>
        <fullName evidence="2">Uncharacterized protein</fullName>
    </submittedName>
</protein>
<gene>
    <name evidence="2" type="ORF">TCM_022921</name>
</gene>
<accession>A0A061ETR1</accession>
<dbReference type="HOGENOM" id="CLU_685881_0_0_1"/>
<evidence type="ECO:0000313" key="3">
    <source>
        <dbReference type="Proteomes" id="UP000026915"/>
    </source>
</evidence>
<keyword evidence="3" id="KW-1185">Reference proteome</keyword>
<name>A0A061ETR1_THECC</name>
<dbReference type="AlphaFoldDB" id="A0A061ETR1"/>
<organism evidence="2 3">
    <name type="scientific">Theobroma cacao</name>
    <name type="common">Cacao</name>
    <name type="synonym">Cocoa</name>
    <dbReference type="NCBI Taxonomy" id="3641"/>
    <lineage>
        <taxon>Eukaryota</taxon>
        <taxon>Viridiplantae</taxon>
        <taxon>Streptophyta</taxon>
        <taxon>Embryophyta</taxon>
        <taxon>Tracheophyta</taxon>
        <taxon>Spermatophyta</taxon>
        <taxon>Magnoliopsida</taxon>
        <taxon>eudicotyledons</taxon>
        <taxon>Gunneridae</taxon>
        <taxon>Pentapetalae</taxon>
        <taxon>rosids</taxon>
        <taxon>malvids</taxon>
        <taxon>Malvales</taxon>
        <taxon>Malvaceae</taxon>
        <taxon>Byttnerioideae</taxon>
        <taxon>Theobroma</taxon>
    </lineage>
</organism>
<dbReference type="PANTHER" id="PTHR35218">
    <property type="entry name" value="RNASE H DOMAIN-CONTAINING PROTEIN"/>
    <property type="match status" value="1"/>
</dbReference>
<feature type="region of interest" description="Disordered" evidence="1">
    <location>
        <begin position="164"/>
        <end position="225"/>
    </location>
</feature>
<dbReference type="EMBL" id="CM001883">
    <property type="protein sequence ID" value="EOY08460.1"/>
    <property type="molecule type" value="Genomic_DNA"/>
</dbReference>
<feature type="compositionally biased region" description="Acidic residues" evidence="1">
    <location>
        <begin position="73"/>
        <end position="85"/>
    </location>
</feature>
<proteinExistence type="predicted"/>
<feature type="region of interest" description="Disordered" evidence="1">
    <location>
        <begin position="62"/>
        <end position="85"/>
    </location>
</feature>
<feature type="compositionally biased region" description="Basic and acidic residues" evidence="1">
    <location>
        <begin position="211"/>
        <end position="221"/>
    </location>
</feature>
<dbReference type="InParanoid" id="A0A061ETR1"/>
<reference evidence="2 3" key="1">
    <citation type="journal article" date="2013" name="Genome Biol.">
        <title>The genome sequence of the most widely cultivated cacao type and its use to identify candidate genes regulating pod color.</title>
        <authorList>
            <person name="Motamayor J.C."/>
            <person name="Mockaitis K."/>
            <person name="Schmutz J."/>
            <person name="Haiminen N."/>
            <person name="Iii D.L."/>
            <person name="Cornejo O."/>
            <person name="Findley S.D."/>
            <person name="Zheng P."/>
            <person name="Utro F."/>
            <person name="Royaert S."/>
            <person name="Saski C."/>
            <person name="Jenkins J."/>
            <person name="Podicheti R."/>
            <person name="Zhao M."/>
            <person name="Scheffler B.E."/>
            <person name="Stack J.C."/>
            <person name="Feltus F.A."/>
            <person name="Mustiga G.M."/>
            <person name="Amores F."/>
            <person name="Phillips W."/>
            <person name="Marelli J.P."/>
            <person name="May G.D."/>
            <person name="Shapiro H."/>
            <person name="Ma J."/>
            <person name="Bustamante C.D."/>
            <person name="Schnell R.J."/>
            <person name="Main D."/>
            <person name="Gilbert D."/>
            <person name="Parida L."/>
            <person name="Kuhn D.N."/>
        </authorList>
    </citation>
    <scope>NUCLEOTIDE SEQUENCE [LARGE SCALE GENOMIC DNA]</scope>
    <source>
        <strain evidence="3">cv. Matina 1-6</strain>
    </source>
</reference>
<dbReference type="Proteomes" id="UP000026915">
    <property type="component" value="Chromosome 5"/>
</dbReference>
<evidence type="ECO:0000256" key="1">
    <source>
        <dbReference type="SAM" id="MobiDB-lite"/>
    </source>
</evidence>
<dbReference type="PANTHER" id="PTHR35218:SF8">
    <property type="entry name" value="ENDONUCLEASE_EXONUCLEASE_PHOSPHATASE"/>
    <property type="match status" value="1"/>
</dbReference>
<sequence length="402" mass="45191">MAFAPTALAPMVLLQKNSNPATLDDRSRKKGRFRPLNDEISLLSDQMTIHSNPSFNKVLLSSEGEKTNPDVNSDNENESMDENDADMAEEDADFELDDEVQFGLRIEYEGLPRSCFNCGMYNHTKEVCTKQAVSSALKEFPQESTRGIEAEESIYGPWMIASRRKQRRNESRSNQRVTSTINRVEHKGSRFSILDDISHDPTNEDQNGSHIGERLSDERSTKPTPNVIASQKNLINTSNNVIQGNPPTNKATANIDCMDANNKGNEIRKAKTNDKFNQELDSIMDVDLSSVIQLTITLDLSRNSVSDYALGIAKGQVIKFFRVVKDLVKSYAINMLILLKPRINKPNAFWFFTVVYGNPSPNIRCQLWEELSSFESTVTGPWLLASDFNAFLHSHEKTGGFP</sequence>